<evidence type="ECO:0000313" key="11">
    <source>
        <dbReference type="Proteomes" id="UP000018296"/>
    </source>
</evidence>
<dbReference type="InterPro" id="IPR018035">
    <property type="entry name" value="Flagellar_FliH/T3SS_HrpE"/>
</dbReference>
<comment type="caution">
    <text evidence="10">The sequence shown here is derived from an EMBL/GenBank/DDBJ whole genome shotgun (WGS) entry which is preliminary data.</text>
</comment>
<evidence type="ECO:0000256" key="8">
    <source>
        <dbReference type="SAM" id="Coils"/>
    </source>
</evidence>
<keyword evidence="6" id="KW-1006">Bacterial flagellum protein export</keyword>
<keyword evidence="11" id="KW-1185">Reference proteome</keyword>
<gene>
    <name evidence="10" type="ORF">P343_02995</name>
</gene>
<dbReference type="GO" id="GO:0005829">
    <property type="term" value="C:cytosol"/>
    <property type="evidence" value="ECO:0007669"/>
    <property type="project" value="TreeGrafter"/>
</dbReference>
<evidence type="ECO:0000256" key="3">
    <source>
        <dbReference type="ARBA" id="ARBA00022448"/>
    </source>
</evidence>
<dbReference type="EMBL" id="AWTC01000002">
    <property type="protein sequence ID" value="EST13226.1"/>
    <property type="molecule type" value="Genomic_DNA"/>
</dbReference>
<dbReference type="InterPro" id="IPR051472">
    <property type="entry name" value="T3SS_Stator/FliH"/>
</dbReference>
<keyword evidence="4" id="KW-1005">Bacterial flagellum biogenesis</keyword>
<feature type="domain" description="Flagellar assembly protein FliH/Type III secretion system HrpE" evidence="9">
    <location>
        <begin position="114"/>
        <end position="238"/>
    </location>
</feature>
<keyword evidence="8" id="KW-0175">Coiled coil</keyword>
<dbReference type="PANTHER" id="PTHR34982">
    <property type="entry name" value="YOP PROTEINS TRANSLOCATION PROTEIN L"/>
    <property type="match status" value="1"/>
</dbReference>
<dbReference type="Proteomes" id="UP000018296">
    <property type="component" value="Unassembled WGS sequence"/>
</dbReference>
<evidence type="ECO:0000256" key="2">
    <source>
        <dbReference type="ARBA" id="ARBA00006602"/>
    </source>
</evidence>
<dbReference type="PATRIC" id="fig|1395513.3.peg.609"/>
<dbReference type="GO" id="GO:0015031">
    <property type="term" value="P:protein transport"/>
    <property type="evidence" value="ECO:0007669"/>
    <property type="project" value="UniProtKB-KW"/>
</dbReference>
<keyword evidence="5" id="KW-0653">Protein transport</keyword>
<proteinExistence type="inferred from homology"/>
<sequence length="253" mass="28682">MSNLIKRAQPDGKARVVQISAIIDPQLDALNTEMDQASIEKTLNEKISQVKMEAERILKEADAKRFEIEQRIAKEDEDAKYKREEAYQKSVQEGYADGFSKASQEAKEHYAALINQGNRFVEQAQDYFNEYIKKAEPEILKLAVAVAEKIIGTSVSLDEDKWFALVAKAVREVRDQETIKITVAPIHFDHLNQHQAEFSNLVQDAKIFIYADSDFSDNDCTIETSFGKIDAGVDSQLQVIKEKLTELMEEMGS</sequence>
<evidence type="ECO:0000256" key="6">
    <source>
        <dbReference type="ARBA" id="ARBA00023225"/>
    </source>
</evidence>
<evidence type="ECO:0000256" key="4">
    <source>
        <dbReference type="ARBA" id="ARBA00022795"/>
    </source>
</evidence>
<dbReference type="RefSeq" id="WP_023508908.1">
    <property type="nucleotide sequence ID" value="NZ_AWTC01000002.1"/>
</dbReference>
<evidence type="ECO:0000313" key="10">
    <source>
        <dbReference type="EMBL" id="EST13226.1"/>
    </source>
</evidence>
<dbReference type="Pfam" id="PF02108">
    <property type="entry name" value="FliH"/>
    <property type="match status" value="1"/>
</dbReference>
<evidence type="ECO:0000256" key="5">
    <source>
        <dbReference type="ARBA" id="ARBA00022927"/>
    </source>
</evidence>
<feature type="coiled-coil region" evidence="8">
    <location>
        <begin position="40"/>
        <end position="78"/>
    </location>
</feature>
<dbReference type="STRING" id="1395513.P343_02995"/>
<keyword evidence="3" id="KW-0813">Transport</keyword>
<dbReference type="eggNOG" id="COG1317">
    <property type="taxonomic scope" value="Bacteria"/>
</dbReference>
<name>V6J256_9BACL</name>
<dbReference type="AlphaFoldDB" id="V6J256"/>
<accession>V6J256</accession>
<protein>
    <recommendedName>
        <fullName evidence="7">Flagellar assembly protein FliH</fullName>
    </recommendedName>
</protein>
<dbReference type="GO" id="GO:0044781">
    <property type="term" value="P:bacterial-type flagellum organization"/>
    <property type="evidence" value="ECO:0007669"/>
    <property type="project" value="UniProtKB-KW"/>
</dbReference>
<dbReference type="NCBIfam" id="TIGR03825">
    <property type="entry name" value="FliH_bacil"/>
    <property type="match status" value="1"/>
</dbReference>
<comment type="function">
    <text evidence="1">Needed for flagellar regrowth and assembly.</text>
</comment>
<reference evidence="10 11" key="1">
    <citation type="journal article" date="2013" name="Genome Announc.">
        <title>Genome Sequence of Sporolactobacillus laevolacticus DSM442, an Efficient Polymer-Grade D-Lactate Producer from Agricultural Waste Cottonseed as a Nitrogen Source.</title>
        <authorList>
            <person name="Wang H."/>
            <person name="Wang L."/>
            <person name="Ju J."/>
            <person name="Yu B."/>
            <person name="Ma Y."/>
        </authorList>
    </citation>
    <scope>NUCLEOTIDE SEQUENCE [LARGE SCALE GENOMIC DNA]</scope>
    <source>
        <strain evidence="10 11">DSM 442</strain>
    </source>
</reference>
<evidence type="ECO:0000256" key="1">
    <source>
        <dbReference type="ARBA" id="ARBA00003041"/>
    </source>
</evidence>
<comment type="similarity">
    <text evidence="2">Belongs to the FliH family.</text>
</comment>
<dbReference type="PANTHER" id="PTHR34982:SF1">
    <property type="entry name" value="FLAGELLAR ASSEMBLY PROTEIN FLIH"/>
    <property type="match status" value="1"/>
</dbReference>
<dbReference type="InterPro" id="IPR022524">
    <property type="entry name" value="FliH_Bacilli"/>
</dbReference>
<evidence type="ECO:0000259" key="9">
    <source>
        <dbReference type="Pfam" id="PF02108"/>
    </source>
</evidence>
<evidence type="ECO:0000256" key="7">
    <source>
        <dbReference type="NCBIfam" id="TIGR03825"/>
    </source>
</evidence>
<organism evidence="10 11">
    <name type="scientific">Sporolactobacillus laevolacticus DSM 442</name>
    <dbReference type="NCBI Taxonomy" id="1395513"/>
    <lineage>
        <taxon>Bacteria</taxon>
        <taxon>Bacillati</taxon>
        <taxon>Bacillota</taxon>
        <taxon>Bacilli</taxon>
        <taxon>Bacillales</taxon>
        <taxon>Sporolactobacillaceae</taxon>
        <taxon>Sporolactobacillus</taxon>
    </lineage>
</organism>